<keyword evidence="3 6" id="KW-0326">Glycosidase</keyword>
<dbReference type="Pfam" id="PF00331">
    <property type="entry name" value="Glyco_hydro_10"/>
    <property type="match status" value="2"/>
</dbReference>
<keyword evidence="4" id="KW-0624">Polysaccharide degradation</keyword>
<name>A0A069D1Z3_9BACE</name>
<dbReference type="InterPro" id="IPR017853">
    <property type="entry name" value="GH"/>
</dbReference>
<dbReference type="PANTHER" id="PTHR31490">
    <property type="entry name" value="GLYCOSYL HYDROLASE"/>
    <property type="match status" value="1"/>
</dbReference>
<protein>
    <submittedName>
        <fullName evidence="6">Endo-1,4-beta-xylanase A</fullName>
    </submittedName>
</protein>
<dbReference type="EMBL" id="BAJS01000007">
    <property type="protein sequence ID" value="GAK36437.1"/>
    <property type="molecule type" value="Genomic_DNA"/>
</dbReference>
<dbReference type="STRING" id="1121097.GCA_000428125_01611"/>
<dbReference type="AlphaFoldDB" id="A0A069D1Z3"/>
<dbReference type="GO" id="GO:0004553">
    <property type="term" value="F:hydrolase activity, hydrolyzing O-glycosyl compounds"/>
    <property type="evidence" value="ECO:0007669"/>
    <property type="project" value="InterPro"/>
</dbReference>
<dbReference type="SMART" id="SM00633">
    <property type="entry name" value="Glyco_10"/>
    <property type="match status" value="1"/>
</dbReference>
<keyword evidence="2" id="KW-0119">Carbohydrate metabolism</keyword>
<dbReference type="Proteomes" id="UP000027601">
    <property type="component" value="Unassembled WGS sequence"/>
</dbReference>
<reference evidence="6 7" key="1">
    <citation type="journal article" date="2015" name="Microbes Environ.">
        <title>Distribution and evolution of nitrogen fixation genes in the phylum bacteroidetes.</title>
        <authorList>
            <person name="Inoue J."/>
            <person name="Oshima K."/>
            <person name="Suda W."/>
            <person name="Sakamoto M."/>
            <person name="Iino T."/>
            <person name="Noda S."/>
            <person name="Hongoh Y."/>
            <person name="Hattori M."/>
            <person name="Ohkuma M."/>
        </authorList>
    </citation>
    <scope>NUCLEOTIDE SEQUENCE [LARGE SCALE GENOMIC DNA]</scope>
    <source>
        <strain evidence="6 7">JCM 15093</strain>
    </source>
</reference>
<evidence type="ECO:0000256" key="4">
    <source>
        <dbReference type="ARBA" id="ARBA00023326"/>
    </source>
</evidence>
<proteinExistence type="predicted"/>
<dbReference type="GO" id="GO:0045493">
    <property type="term" value="P:xylan catabolic process"/>
    <property type="evidence" value="ECO:0007669"/>
    <property type="project" value="UniProtKB-KW"/>
</dbReference>
<accession>A0A069D1Z3</accession>
<keyword evidence="7" id="KW-1185">Reference proteome</keyword>
<comment type="caution">
    <text evidence="6">The sequence shown here is derived from an EMBL/GenBank/DDBJ whole genome shotgun (WGS) entry which is preliminary data.</text>
</comment>
<evidence type="ECO:0000256" key="3">
    <source>
        <dbReference type="ARBA" id="ARBA00023295"/>
    </source>
</evidence>
<evidence type="ECO:0000256" key="2">
    <source>
        <dbReference type="ARBA" id="ARBA00023277"/>
    </source>
</evidence>
<dbReference type="SUPFAM" id="SSF51445">
    <property type="entry name" value="(Trans)glycosidases"/>
    <property type="match status" value="1"/>
</dbReference>
<feature type="domain" description="GH10" evidence="5">
    <location>
        <begin position="451"/>
        <end position="761"/>
    </location>
</feature>
<gene>
    <name evidence="6" type="ORF">JCM15093_1604</name>
</gene>
<dbReference type="SUPFAM" id="SSF49785">
    <property type="entry name" value="Galactose-binding domain-like"/>
    <property type="match status" value="2"/>
</dbReference>
<dbReference type="InterPro" id="IPR001000">
    <property type="entry name" value="GH10_dom"/>
</dbReference>
<evidence type="ECO:0000259" key="5">
    <source>
        <dbReference type="SMART" id="SM00633"/>
    </source>
</evidence>
<dbReference type="PROSITE" id="PS51257">
    <property type="entry name" value="PROKAR_LIPOPROTEIN"/>
    <property type="match status" value="1"/>
</dbReference>
<evidence type="ECO:0000313" key="7">
    <source>
        <dbReference type="Proteomes" id="UP000027601"/>
    </source>
</evidence>
<dbReference type="Gene3D" id="3.20.20.80">
    <property type="entry name" value="Glycosidases"/>
    <property type="match status" value="2"/>
</dbReference>
<sequence>MIRFLIKKSIYMKHTKKILGTMLLTAAAVAVTSCVDDSKLLFAFEKPASIAGMEYLNEYDALKTYVNSSANPNFKLGIALTADDYIAGGLVTRLANSNFQEMTAGNAMKYASCVADDGTMNFGTVEKFVAAAKAGGLTIYGHTLAWHAQQNNKYLNSLIKDKELPPSQGVGNCLHIKTSEAKTNPWDWQIFYDLASPLLAGKTYSFSMRTKASAATTFPLWIETPGAKNTNYGLPQISAGTTWSVISFEFTSRSDCSRLLFNFGKFGGDLYFDDIVLVEKGDSHNMFSNGTFEEGDLHSKWSKPGWHSYTYGIEPAPGDAAVDIYTDIITNGDAEGSAVTNFISTHVGGSNSACNIVDGVGKDGSRAFVVTSAGGGANSWDTQFFIYANRPLVDKEVVRISFDYRADVPNNSESQSHAAPGGYIHYDAGCAVSFTTKWQHFEKTITVNTTISPTGNMQTFAWNLDVGVPNAPANKYYFDNIKLQIVTKGNTIPLTPAEKKDTLTWAMNNWINGMMKATGGYVTAWDVVNEAIAGGGDDGEGFYPLQSATNVSADDAKNNFYWQDYLGSEDYVRIAVAAARKYYAENGGTNPLRLFVNDYNLESDWDDNKKVKSLVHWIEKWEADGVTKIDGIGTQMHVSCHANAETQKSKEDHVVKMFEILAESGKLVKITELDMGYVDEEGNSVKTADMTQAQHKAMSEYYKFIVKKYFEIIPVAQQYGITQWCITDSPTGSGWRGGQPVGLWDANYNRKHTYAGFADGLAGK</sequence>
<dbReference type="Gene3D" id="2.60.120.260">
    <property type="entry name" value="Galactose-binding domain-like"/>
    <property type="match status" value="2"/>
</dbReference>
<organism evidence="6 7">
    <name type="scientific">Bacteroides graminisolvens DSM 19988 = JCM 15093</name>
    <dbReference type="NCBI Taxonomy" id="1121097"/>
    <lineage>
        <taxon>Bacteria</taxon>
        <taxon>Pseudomonadati</taxon>
        <taxon>Bacteroidota</taxon>
        <taxon>Bacteroidia</taxon>
        <taxon>Bacteroidales</taxon>
        <taxon>Bacteroidaceae</taxon>
        <taxon>Bacteroides</taxon>
    </lineage>
</organism>
<dbReference type="eggNOG" id="COG3693">
    <property type="taxonomic scope" value="Bacteria"/>
</dbReference>
<keyword evidence="6" id="KW-0858">Xylan degradation</keyword>
<dbReference type="InterPro" id="IPR044846">
    <property type="entry name" value="GH10"/>
</dbReference>
<keyword evidence="1 6" id="KW-0378">Hydrolase</keyword>
<dbReference type="PANTHER" id="PTHR31490:SF76">
    <property type="entry name" value="ENDO-1,4-BETA-XYLANASE C"/>
    <property type="match status" value="1"/>
</dbReference>
<evidence type="ECO:0000256" key="1">
    <source>
        <dbReference type="ARBA" id="ARBA00022801"/>
    </source>
</evidence>
<dbReference type="InterPro" id="IPR008979">
    <property type="entry name" value="Galactose-bd-like_sf"/>
</dbReference>
<evidence type="ECO:0000313" key="6">
    <source>
        <dbReference type="EMBL" id="GAK36437.1"/>
    </source>
</evidence>